<feature type="compositionally biased region" description="Polar residues" evidence="1">
    <location>
        <begin position="148"/>
        <end position="161"/>
    </location>
</feature>
<evidence type="ECO:0000313" key="2">
    <source>
        <dbReference type="EMBL" id="MQM15355.1"/>
    </source>
</evidence>
<dbReference type="OrthoDB" id="1932754at2759"/>
<gene>
    <name evidence="2" type="ORF">Taro_048301</name>
</gene>
<keyword evidence="3" id="KW-1185">Reference proteome</keyword>
<dbReference type="Proteomes" id="UP000652761">
    <property type="component" value="Unassembled WGS sequence"/>
</dbReference>
<dbReference type="EMBL" id="NMUH01006480">
    <property type="protein sequence ID" value="MQM15355.1"/>
    <property type="molecule type" value="Genomic_DNA"/>
</dbReference>
<reference evidence="2" key="1">
    <citation type="submission" date="2017-07" db="EMBL/GenBank/DDBJ databases">
        <title>Taro Niue Genome Assembly and Annotation.</title>
        <authorList>
            <person name="Atibalentja N."/>
            <person name="Keating K."/>
            <person name="Fields C.J."/>
        </authorList>
    </citation>
    <scope>NUCLEOTIDE SEQUENCE</scope>
    <source>
        <strain evidence="2">Niue_2</strain>
        <tissue evidence="2">Leaf</tissue>
    </source>
</reference>
<organism evidence="2 3">
    <name type="scientific">Colocasia esculenta</name>
    <name type="common">Wild taro</name>
    <name type="synonym">Arum esculentum</name>
    <dbReference type="NCBI Taxonomy" id="4460"/>
    <lineage>
        <taxon>Eukaryota</taxon>
        <taxon>Viridiplantae</taxon>
        <taxon>Streptophyta</taxon>
        <taxon>Embryophyta</taxon>
        <taxon>Tracheophyta</taxon>
        <taxon>Spermatophyta</taxon>
        <taxon>Magnoliopsida</taxon>
        <taxon>Liliopsida</taxon>
        <taxon>Araceae</taxon>
        <taxon>Aroideae</taxon>
        <taxon>Colocasieae</taxon>
        <taxon>Colocasia</taxon>
    </lineage>
</organism>
<protein>
    <submittedName>
        <fullName evidence="2">Uncharacterized protein</fullName>
    </submittedName>
</protein>
<feature type="non-terminal residue" evidence="2">
    <location>
        <position position="327"/>
    </location>
</feature>
<dbReference type="AlphaFoldDB" id="A0A843X7C7"/>
<comment type="caution">
    <text evidence="2">The sequence shown here is derived from an EMBL/GenBank/DDBJ whole genome shotgun (WGS) entry which is preliminary data.</text>
</comment>
<accession>A0A843X7C7</accession>
<proteinExistence type="predicted"/>
<evidence type="ECO:0000256" key="1">
    <source>
        <dbReference type="SAM" id="MobiDB-lite"/>
    </source>
</evidence>
<evidence type="ECO:0000313" key="3">
    <source>
        <dbReference type="Proteomes" id="UP000652761"/>
    </source>
</evidence>
<sequence length="327" mass="36581">MHMLVDIMKRSDPNYVIFCKGSVDTPLIGVDTMLQTQDKIMQNWSSSVDTRSGSVDTRDSSQKTFWPIWDSVSTLAQENMLKYLLPIDDHVEQMLHDDGDVHAMFDLQKCQGTSFINLQIQAVDSRCLSTHASRQSGDPPQLVMGGNRISTTTGRSTSDTYDTSLETTEMSQLPGSSLELYDDRTNGVEGQNDSIRLTVRCNVDVFPWRLHASVIRQGPEFAITNINNIQNCGCDIMSERHPRTSKKWVANAMKGKLLYKPTYRASEMMRDIRQEYGISIPYHQESELALPHWAVSSCGTAQCGSASSDACANHLSGRPGNEHFSFI</sequence>
<feature type="region of interest" description="Disordered" evidence="1">
    <location>
        <begin position="131"/>
        <end position="161"/>
    </location>
</feature>
<name>A0A843X7C7_COLES</name>